<dbReference type="EMBL" id="KQ431217">
    <property type="protein sequence ID" value="KOF63314.1"/>
    <property type="molecule type" value="Genomic_DNA"/>
</dbReference>
<gene>
    <name evidence="1" type="ORF">OCBIM_22019652mg</name>
</gene>
<organism evidence="1">
    <name type="scientific">Octopus bimaculoides</name>
    <name type="common">California two-spotted octopus</name>
    <dbReference type="NCBI Taxonomy" id="37653"/>
    <lineage>
        <taxon>Eukaryota</taxon>
        <taxon>Metazoa</taxon>
        <taxon>Spiralia</taxon>
        <taxon>Lophotrochozoa</taxon>
        <taxon>Mollusca</taxon>
        <taxon>Cephalopoda</taxon>
        <taxon>Coleoidea</taxon>
        <taxon>Octopodiformes</taxon>
        <taxon>Octopoda</taxon>
        <taxon>Incirrata</taxon>
        <taxon>Octopodidae</taxon>
        <taxon>Octopus</taxon>
    </lineage>
</organism>
<dbReference type="AlphaFoldDB" id="A0A0L8FI17"/>
<sequence>MEFIAMIQLTKAIEELSDSAIEAFNLLNFTHLQQDLLEYFIKFKSGDSDCKGSISLDSLSQLISVELGSDHQMEPLIWNHIVENISLTDATNIKKTNFLAHIPYFLSLKNKSK</sequence>
<name>A0A0L8FI17_OCTBM</name>
<reference evidence="1" key="1">
    <citation type="submission" date="2015-07" db="EMBL/GenBank/DDBJ databases">
        <title>MeaNS - Measles Nucleotide Surveillance Program.</title>
        <authorList>
            <person name="Tran T."/>
            <person name="Druce J."/>
        </authorList>
    </citation>
    <scope>NUCLEOTIDE SEQUENCE</scope>
    <source>
        <strain evidence="1">UCB-OBI-ISO-001</strain>
        <tissue evidence="1">Gonad</tissue>
    </source>
</reference>
<dbReference type="OrthoDB" id="10007716at2759"/>
<evidence type="ECO:0000313" key="1">
    <source>
        <dbReference type="EMBL" id="KOF63314.1"/>
    </source>
</evidence>
<evidence type="ECO:0008006" key="2">
    <source>
        <dbReference type="Google" id="ProtNLM"/>
    </source>
</evidence>
<accession>A0A0L8FI17</accession>
<protein>
    <recommendedName>
        <fullName evidence="2">EF-hand domain-containing protein</fullName>
    </recommendedName>
</protein>
<proteinExistence type="predicted"/>